<evidence type="ECO:0000313" key="2">
    <source>
        <dbReference type="EMBL" id="PVZ93884.1"/>
    </source>
</evidence>
<dbReference type="EMBL" id="QEOP01000002">
    <property type="protein sequence ID" value="PVZ93884.1"/>
    <property type="molecule type" value="Genomic_DNA"/>
</dbReference>
<dbReference type="SUPFAM" id="SSF81442">
    <property type="entry name" value="Cytochrome c oxidase subunit I-like"/>
    <property type="match status" value="1"/>
</dbReference>
<keyword evidence="1" id="KW-0472">Membrane</keyword>
<feature type="transmembrane region" description="Helical" evidence="1">
    <location>
        <begin position="60"/>
        <end position="80"/>
    </location>
</feature>
<keyword evidence="1" id="KW-1133">Transmembrane helix</keyword>
<keyword evidence="3" id="KW-1185">Reference proteome</keyword>
<evidence type="ECO:0000256" key="1">
    <source>
        <dbReference type="SAM" id="Phobius"/>
    </source>
</evidence>
<proteinExistence type="predicted"/>
<dbReference type="InterPro" id="IPR036927">
    <property type="entry name" value="Cyt_c_oxase-like_su1_sf"/>
</dbReference>
<feature type="transmembrane region" description="Helical" evidence="1">
    <location>
        <begin position="9"/>
        <end position="29"/>
    </location>
</feature>
<accession>A0A2V1HUX2</accession>
<organism evidence="2 3">
    <name type="scientific">Amnibacterium flavum</name>
    <dbReference type="NCBI Taxonomy" id="2173173"/>
    <lineage>
        <taxon>Bacteria</taxon>
        <taxon>Bacillati</taxon>
        <taxon>Actinomycetota</taxon>
        <taxon>Actinomycetes</taxon>
        <taxon>Micrococcales</taxon>
        <taxon>Microbacteriaceae</taxon>
        <taxon>Amnibacterium</taxon>
    </lineage>
</organism>
<dbReference type="Proteomes" id="UP000244893">
    <property type="component" value="Unassembled WGS sequence"/>
</dbReference>
<dbReference type="RefSeq" id="WP_116756398.1">
    <property type="nucleotide sequence ID" value="NZ_JBHUEX010000001.1"/>
</dbReference>
<reference evidence="2 3" key="1">
    <citation type="submission" date="2018-05" db="EMBL/GenBank/DDBJ databases">
        <title>Amnibacterium sp. M8JJ-5, whole genome shotgun sequence.</title>
        <authorList>
            <person name="Tuo L."/>
        </authorList>
    </citation>
    <scope>NUCLEOTIDE SEQUENCE [LARGE SCALE GENOMIC DNA]</scope>
    <source>
        <strain evidence="2 3">M8JJ-5</strain>
    </source>
</reference>
<evidence type="ECO:0000313" key="3">
    <source>
        <dbReference type="Proteomes" id="UP000244893"/>
    </source>
</evidence>
<protein>
    <submittedName>
        <fullName evidence="2">Uncharacterized protein</fullName>
    </submittedName>
</protein>
<comment type="caution">
    <text evidence="2">The sequence shown here is derived from an EMBL/GenBank/DDBJ whole genome shotgun (WGS) entry which is preliminary data.</text>
</comment>
<sequence>MTGRLPGRVLLICAIVLVVVGAGVLIAVATEPVSFGWTAYAPLSETTFTPVVRGLESRNGILGAVLLVIGLMGLAFWAGLRVGARRRSG</sequence>
<gene>
    <name evidence="2" type="ORF">DDQ50_08910</name>
</gene>
<dbReference type="OrthoDB" id="5123103at2"/>
<keyword evidence="1" id="KW-0812">Transmembrane</keyword>
<name>A0A2V1HUX2_9MICO</name>
<dbReference type="AlphaFoldDB" id="A0A2V1HUX2"/>